<dbReference type="Pfam" id="PF01037">
    <property type="entry name" value="AsnC_trans_reg"/>
    <property type="match status" value="1"/>
</dbReference>
<protein>
    <submittedName>
        <fullName evidence="5">Lrp/AsnC family transcriptional regulator</fullName>
    </submittedName>
</protein>
<dbReference type="InterPro" id="IPR036388">
    <property type="entry name" value="WH-like_DNA-bd_sf"/>
</dbReference>
<dbReference type="InterPro" id="IPR000485">
    <property type="entry name" value="AsnC-type_HTH_dom"/>
</dbReference>
<dbReference type="Pfam" id="PF13412">
    <property type="entry name" value="HTH_24"/>
    <property type="match status" value="1"/>
</dbReference>
<dbReference type="Gene3D" id="1.10.10.10">
    <property type="entry name" value="Winged helix-like DNA-binding domain superfamily/Winged helix DNA-binding domain"/>
    <property type="match status" value="1"/>
</dbReference>
<sequence length="164" mass="18172">MICSRSDDERTIMPLDRVDRQMLAILQSEGRISNAALAERLHLSPSPCLRRLRTLETSGVISGYTAVLDRPRLGLGLTVFVDLKVERHSEQSAAEISRALSAAPEVISAHIVSGVADFRLEVVVRDLVDYERLLFDTLLKLPHVTDVRSDFALRTVKSASPLPL</sequence>
<dbReference type="PROSITE" id="PS50956">
    <property type="entry name" value="HTH_ASNC_2"/>
    <property type="match status" value="1"/>
</dbReference>
<evidence type="ECO:0000256" key="2">
    <source>
        <dbReference type="ARBA" id="ARBA00023125"/>
    </source>
</evidence>
<gene>
    <name evidence="5" type="ORF">OJ997_13325</name>
</gene>
<dbReference type="InterPro" id="IPR011991">
    <property type="entry name" value="ArsR-like_HTH"/>
</dbReference>
<dbReference type="EMBL" id="JAPDDP010000020">
    <property type="protein sequence ID" value="MDA0181282.1"/>
    <property type="molecule type" value="Genomic_DNA"/>
</dbReference>
<dbReference type="AlphaFoldDB" id="A0A9X3NAM9"/>
<comment type="caution">
    <text evidence="5">The sequence shown here is derived from an EMBL/GenBank/DDBJ whole genome shotgun (WGS) entry which is preliminary data.</text>
</comment>
<proteinExistence type="predicted"/>
<dbReference type="PANTHER" id="PTHR30154:SF34">
    <property type="entry name" value="TRANSCRIPTIONAL REGULATOR AZLB"/>
    <property type="match status" value="1"/>
</dbReference>
<accession>A0A9X3NAM9</accession>
<keyword evidence="2" id="KW-0238">DNA-binding</keyword>
<dbReference type="CDD" id="cd00090">
    <property type="entry name" value="HTH_ARSR"/>
    <property type="match status" value="1"/>
</dbReference>
<dbReference type="Proteomes" id="UP001147653">
    <property type="component" value="Unassembled WGS sequence"/>
</dbReference>
<dbReference type="SMART" id="SM00344">
    <property type="entry name" value="HTH_ASNC"/>
    <property type="match status" value="1"/>
</dbReference>
<keyword evidence="3" id="KW-0804">Transcription</keyword>
<dbReference type="GO" id="GO:0043565">
    <property type="term" value="F:sequence-specific DNA binding"/>
    <property type="evidence" value="ECO:0007669"/>
    <property type="project" value="InterPro"/>
</dbReference>
<evidence type="ECO:0000259" key="4">
    <source>
        <dbReference type="PROSITE" id="PS50956"/>
    </source>
</evidence>
<dbReference type="InterPro" id="IPR019887">
    <property type="entry name" value="Tscrpt_reg_AsnC/Lrp_C"/>
</dbReference>
<dbReference type="GO" id="GO:0043200">
    <property type="term" value="P:response to amino acid"/>
    <property type="evidence" value="ECO:0007669"/>
    <property type="project" value="TreeGrafter"/>
</dbReference>
<feature type="domain" description="HTH asnC-type" evidence="4">
    <location>
        <begin position="15"/>
        <end position="76"/>
    </location>
</feature>
<dbReference type="InterPro" id="IPR036390">
    <property type="entry name" value="WH_DNA-bd_sf"/>
</dbReference>
<keyword evidence="6" id="KW-1185">Reference proteome</keyword>
<evidence type="ECO:0000256" key="3">
    <source>
        <dbReference type="ARBA" id="ARBA00023163"/>
    </source>
</evidence>
<evidence type="ECO:0000313" key="5">
    <source>
        <dbReference type="EMBL" id="MDA0181282.1"/>
    </source>
</evidence>
<dbReference type="PANTHER" id="PTHR30154">
    <property type="entry name" value="LEUCINE-RESPONSIVE REGULATORY PROTEIN"/>
    <property type="match status" value="1"/>
</dbReference>
<dbReference type="InterPro" id="IPR019888">
    <property type="entry name" value="Tscrpt_reg_AsnC-like"/>
</dbReference>
<dbReference type="InterPro" id="IPR011008">
    <property type="entry name" value="Dimeric_a/b-barrel"/>
</dbReference>
<organism evidence="5 6">
    <name type="scientific">Solirubrobacter phytolaccae</name>
    <dbReference type="NCBI Taxonomy" id="1404360"/>
    <lineage>
        <taxon>Bacteria</taxon>
        <taxon>Bacillati</taxon>
        <taxon>Actinomycetota</taxon>
        <taxon>Thermoleophilia</taxon>
        <taxon>Solirubrobacterales</taxon>
        <taxon>Solirubrobacteraceae</taxon>
        <taxon>Solirubrobacter</taxon>
    </lineage>
</organism>
<reference evidence="5" key="1">
    <citation type="submission" date="2022-10" db="EMBL/GenBank/DDBJ databases">
        <title>The WGS of Solirubrobacter phytolaccae KCTC 29190.</title>
        <authorList>
            <person name="Jiang Z."/>
        </authorList>
    </citation>
    <scope>NUCLEOTIDE SEQUENCE</scope>
    <source>
        <strain evidence="5">KCTC 29190</strain>
    </source>
</reference>
<evidence type="ECO:0000313" key="6">
    <source>
        <dbReference type="Proteomes" id="UP001147653"/>
    </source>
</evidence>
<dbReference type="Gene3D" id="3.30.70.920">
    <property type="match status" value="1"/>
</dbReference>
<name>A0A9X3NAM9_9ACTN</name>
<dbReference type="SUPFAM" id="SSF46785">
    <property type="entry name" value="Winged helix' DNA-binding domain"/>
    <property type="match status" value="1"/>
</dbReference>
<evidence type="ECO:0000256" key="1">
    <source>
        <dbReference type="ARBA" id="ARBA00023015"/>
    </source>
</evidence>
<dbReference type="PRINTS" id="PR00033">
    <property type="entry name" value="HTHASNC"/>
</dbReference>
<keyword evidence="1" id="KW-0805">Transcription regulation</keyword>
<dbReference type="SUPFAM" id="SSF54909">
    <property type="entry name" value="Dimeric alpha+beta barrel"/>
    <property type="match status" value="1"/>
</dbReference>
<dbReference type="GO" id="GO:0005829">
    <property type="term" value="C:cytosol"/>
    <property type="evidence" value="ECO:0007669"/>
    <property type="project" value="TreeGrafter"/>
</dbReference>